<organism evidence="1 2">
    <name type="scientific">Gymnopus androsaceus JB14</name>
    <dbReference type="NCBI Taxonomy" id="1447944"/>
    <lineage>
        <taxon>Eukaryota</taxon>
        <taxon>Fungi</taxon>
        <taxon>Dikarya</taxon>
        <taxon>Basidiomycota</taxon>
        <taxon>Agaricomycotina</taxon>
        <taxon>Agaricomycetes</taxon>
        <taxon>Agaricomycetidae</taxon>
        <taxon>Agaricales</taxon>
        <taxon>Marasmiineae</taxon>
        <taxon>Omphalotaceae</taxon>
        <taxon>Gymnopus</taxon>
    </lineage>
</organism>
<proteinExistence type="predicted"/>
<evidence type="ECO:0000313" key="2">
    <source>
        <dbReference type="Proteomes" id="UP000799118"/>
    </source>
</evidence>
<sequence>DLDILDESQFFPRTAGEHREMAEAWLHADSEEEQNALFQRNGVRWSELLRLRYWDPVQNTIIDSMHGFYLRIFQRHCRDIWGM</sequence>
<gene>
    <name evidence="1" type="ORF">BT96DRAFT_761161</name>
</gene>
<dbReference type="OrthoDB" id="3039677at2759"/>
<name>A0A6A4GJ67_9AGAR</name>
<evidence type="ECO:0000313" key="1">
    <source>
        <dbReference type="EMBL" id="KAE9385410.1"/>
    </source>
</evidence>
<reference evidence="1" key="1">
    <citation type="journal article" date="2019" name="Environ. Microbiol.">
        <title>Fungal ecological strategies reflected in gene transcription - a case study of two litter decomposers.</title>
        <authorList>
            <person name="Barbi F."/>
            <person name="Kohler A."/>
            <person name="Barry K."/>
            <person name="Baskaran P."/>
            <person name="Daum C."/>
            <person name="Fauchery L."/>
            <person name="Ihrmark K."/>
            <person name="Kuo A."/>
            <person name="LaButti K."/>
            <person name="Lipzen A."/>
            <person name="Morin E."/>
            <person name="Grigoriev I.V."/>
            <person name="Henrissat B."/>
            <person name="Lindahl B."/>
            <person name="Martin F."/>
        </authorList>
    </citation>
    <scope>NUCLEOTIDE SEQUENCE</scope>
    <source>
        <strain evidence="1">JB14</strain>
    </source>
</reference>
<keyword evidence="2" id="KW-1185">Reference proteome</keyword>
<dbReference type="AlphaFoldDB" id="A0A6A4GJ67"/>
<accession>A0A6A4GJ67</accession>
<dbReference type="Proteomes" id="UP000799118">
    <property type="component" value="Unassembled WGS sequence"/>
</dbReference>
<feature type="non-terminal residue" evidence="1">
    <location>
        <position position="83"/>
    </location>
</feature>
<feature type="non-terminal residue" evidence="1">
    <location>
        <position position="1"/>
    </location>
</feature>
<protein>
    <submittedName>
        <fullName evidence="1">Uncharacterized protein</fullName>
    </submittedName>
</protein>
<dbReference type="EMBL" id="ML769988">
    <property type="protein sequence ID" value="KAE9385410.1"/>
    <property type="molecule type" value="Genomic_DNA"/>
</dbReference>